<dbReference type="InterPro" id="IPR036291">
    <property type="entry name" value="NAD(P)-bd_dom_sf"/>
</dbReference>
<evidence type="ECO:0000313" key="2">
    <source>
        <dbReference type="Proteomes" id="UP000240883"/>
    </source>
</evidence>
<protein>
    <recommendedName>
        <fullName evidence="3">NAD(P)-binding protein</fullName>
    </recommendedName>
</protein>
<evidence type="ECO:0000313" key="1">
    <source>
        <dbReference type="EMBL" id="PSN66264.1"/>
    </source>
</evidence>
<proteinExistence type="predicted"/>
<gene>
    <name evidence="1" type="ORF">BS50DRAFT_574720</name>
</gene>
<keyword evidence="2" id="KW-1185">Reference proteome</keyword>
<dbReference type="PANTHER" id="PTHR40129:SF2">
    <property type="entry name" value="KETOPANTOATE REDUCTASE N-TERMINAL DOMAIN-CONTAINING PROTEIN"/>
    <property type="match status" value="1"/>
</dbReference>
<dbReference type="AlphaFoldDB" id="A0A2T2NLE7"/>
<evidence type="ECO:0008006" key="3">
    <source>
        <dbReference type="Google" id="ProtNLM"/>
    </source>
</evidence>
<dbReference type="Proteomes" id="UP000240883">
    <property type="component" value="Unassembled WGS sequence"/>
</dbReference>
<dbReference type="OrthoDB" id="674948at2759"/>
<dbReference type="PANTHER" id="PTHR40129">
    <property type="entry name" value="KETOPANTOATE REDUCTASE N-TERMINAL DOMAIN-CONTAINING PROTEIN"/>
    <property type="match status" value="1"/>
</dbReference>
<organism evidence="1 2">
    <name type="scientific">Corynespora cassiicola Philippines</name>
    <dbReference type="NCBI Taxonomy" id="1448308"/>
    <lineage>
        <taxon>Eukaryota</taxon>
        <taxon>Fungi</taxon>
        <taxon>Dikarya</taxon>
        <taxon>Ascomycota</taxon>
        <taxon>Pezizomycotina</taxon>
        <taxon>Dothideomycetes</taxon>
        <taxon>Pleosporomycetidae</taxon>
        <taxon>Pleosporales</taxon>
        <taxon>Corynesporascaceae</taxon>
        <taxon>Corynespora</taxon>
    </lineage>
</organism>
<dbReference type="EMBL" id="KZ678136">
    <property type="protein sequence ID" value="PSN66264.1"/>
    <property type="molecule type" value="Genomic_DNA"/>
</dbReference>
<dbReference type="Gene3D" id="3.40.50.720">
    <property type="entry name" value="NAD(P)-binding Rossmann-like Domain"/>
    <property type="match status" value="1"/>
</dbReference>
<accession>A0A2T2NLE7</accession>
<name>A0A2T2NLE7_CORCC</name>
<dbReference type="SUPFAM" id="SSF51735">
    <property type="entry name" value="NAD(P)-binding Rossmann-fold domains"/>
    <property type="match status" value="1"/>
</dbReference>
<sequence>MLRQRPSSVDILILGAGWTSTFLIPKLDAHGITHAETTTDGRDGTIPFRFNPQSGDVEPYKQLPRARTVLITFPLKGRGQSKLISSLYRAAHGQENNWIQLGSTGMFNKETGWNTEESKYDHEDDRAIAEDELRDTVGGCVLNLSGLYGGSRQPKNWLNRVVRTKEDLKLKGAVHFIHGEDVAEAIIATHRNFTPAKRWIIADLRVYDWWDLIASLSSVPNKDESDEEKTKRLQYTKWVAELMLEQGVRALPRDIESLGRRLDSRGFWKAMGVQPLHPRLA</sequence>
<reference evidence="1 2" key="1">
    <citation type="journal article" date="2018" name="Front. Microbiol.">
        <title>Genome-Wide Analysis of Corynespora cassiicola Leaf Fall Disease Putative Effectors.</title>
        <authorList>
            <person name="Lopez D."/>
            <person name="Ribeiro S."/>
            <person name="Label P."/>
            <person name="Fumanal B."/>
            <person name="Venisse J.S."/>
            <person name="Kohler A."/>
            <person name="de Oliveira R.R."/>
            <person name="Labutti K."/>
            <person name="Lipzen A."/>
            <person name="Lail K."/>
            <person name="Bauer D."/>
            <person name="Ohm R.A."/>
            <person name="Barry K.W."/>
            <person name="Spatafora J."/>
            <person name="Grigoriev I.V."/>
            <person name="Martin F.M."/>
            <person name="Pujade-Renaud V."/>
        </authorList>
    </citation>
    <scope>NUCLEOTIDE SEQUENCE [LARGE SCALE GENOMIC DNA]</scope>
    <source>
        <strain evidence="1 2">Philippines</strain>
    </source>
</reference>
<dbReference type="STRING" id="1448308.A0A2T2NLE7"/>